<dbReference type="Pfam" id="PF14659">
    <property type="entry name" value="Phage_int_SAM_3"/>
    <property type="match status" value="1"/>
</dbReference>
<dbReference type="PANTHER" id="PTHR30349">
    <property type="entry name" value="PHAGE INTEGRASE-RELATED"/>
    <property type="match status" value="1"/>
</dbReference>
<dbReference type="GO" id="GO:0016740">
    <property type="term" value="F:transferase activity"/>
    <property type="evidence" value="ECO:0007669"/>
    <property type="project" value="UniProtKB-KW"/>
</dbReference>
<evidence type="ECO:0000256" key="2">
    <source>
        <dbReference type="ARBA" id="ARBA00016082"/>
    </source>
</evidence>
<dbReference type="GO" id="GO:0003677">
    <property type="term" value="F:DNA binding"/>
    <property type="evidence" value="ECO:0007669"/>
    <property type="project" value="UniProtKB-UniRule"/>
</dbReference>
<feature type="domain" description="Core-binding (CB)" evidence="11">
    <location>
        <begin position="65"/>
        <end position="145"/>
    </location>
</feature>
<evidence type="ECO:0000256" key="7">
    <source>
        <dbReference type="ARBA" id="ARBA00023172"/>
    </source>
</evidence>
<keyword evidence="6 9" id="KW-0238">DNA-binding</keyword>
<evidence type="ECO:0000256" key="8">
    <source>
        <dbReference type="ARBA" id="ARBA00023195"/>
    </source>
</evidence>
<dbReference type="PROSITE" id="PS51898">
    <property type="entry name" value="TYR_RECOMBINASE"/>
    <property type="match status" value="1"/>
</dbReference>
<evidence type="ECO:0000256" key="1">
    <source>
        <dbReference type="ARBA" id="ARBA00008857"/>
    </source>
</evidence>
<keyword evidence="5" id="KW-0229">DNA integration</keyword>
<dbReference type="InterPro" id="IPR010998">
    <property type="entry name" value="Integrase_recombinase_N"/>
</dbReference>
<dbReference type="Gene3D" id="1.10.443.10">
    <property type="entry name" value="Intergrase catalytic core"/>
    <property type="match status" value="1"/>
</dbReference>
<evidence type="ECO:0000259" key="10">
    <source>
        <dbReference type="PROSITE" id="PS51898"/>
    </source>
</evidence>
<dbReference type="PANTHER" id="PTHR30349:SF64">
    <property type="entry name" value="PROPHAGE INTEGRASE INTD-RELATED"/>
    <property type="match status" value="1"/>
</dbReference>
<dbReference type="InterPro" id="IPR011010">
    <property type="entry name" value="DNA_brk_join_enz"/>
</dbReference>
<name>A0A8S5TBW5_9CAUD</name>
<feature type="domain" description="Tyr recombinase" evidence="10">
    <location>
        <begin position="169"/>
        <end position="361"/>
    </location>
</feature>
<evidence type="ECO:0000256" key="4">
    <source>
        <dbReference type="ARBA" id="ARBA00022801"/>
    </source>
</evidence>
<dbReference type="GO" id="GO:0016787">
    <property type="term" value="F:hydrolase activity"/>
    <property type="evidence" value="ECO:0007669"/>
    <property type="project" value="UniProtKB-KW"/>
</dbReference>
<evidence type="ECO:0000256" key="3">
    <source>
        <dbReference type="ARBA" id="ARBA00022679"/>
    </source>
</evidence>
<accession>A0A8S5TBW5</accession>
<proteinExistence type="inferred from homology"/>
<dbReference type="Pfam" id="PF00589">
    <property type="entry name" value="Phage_integrase"/>
    <property type="match status" value="1"/>
</dbReference>
<evidence type="ECO:0000256" key="5">
    <source>
        <dbReference type="ARBA" id="ARBA00022908"/>
    </source>
</evidence>
<evidence type="ECO:0000259" key="11">
    <source>
        <dbReference type="PROSITE" id="PS51900"/>
    </source>
</evidence>
<evidence type="ECO:0000313" key="12">
    <source>
        <dbReference type="EMBL" id="DAF60769.1"/>
    </source>
</evidence>
<reference evidence="12" key="1">
    <citation type="journal article" date="2021" name="Proc. Natl. Acad. Sci. U.S.A.">
        <title>A Catalog of Tens of Thousands of Viruses from Human Metagenomes Reveals Hidden Associations with Chronic Diseases.</title>
        <authorList>
            <person name="Tisza M.J."/>
            <person name="Buck C.B."/>
        </authorList>
    </citation>
    <scope>NUCLEOTIDE SEQUENCE</scope>
    <source>
        <strain evidence="12">CtNZc11</strain>
    </source>
</reference>
<organism evidence="12">
    <name type="scientific">Siphoviridae sp. ctNZc11</name>
    <dbReference type="NCBI Taxonomy" id="2827858"/>
    <lineage>
        <taxon>Viruses</taxon>
        <taxon>Duplodnaviria</taxon>
        <taxon>Heunggongvirae</taxon>
        <taxon>Uroviricota</taxon>
        <taxon>Caudoviricetes</taxon>
    </lineage>
</organism>
<dbReference type="GO" id="GO:0044826">
    <property type="term" value="P:viral genome integration into host DNA"/>
    <property type="evidence" value="ECO:0007669"/>
    <property type="project" value="UniProtKB-KW"/>
</dbReference>
<dbReference type="InterPro" id="IPR004107">
    <property type="entry name" value="Integrase_SAM-like_N"/>
</dbReference>
<dbReference type="GO" id="GO:0006310">
    <property type="term" value="P:DNA recombination"/>
    <property type="evidence" value="ECO:0007669"/>
    <property type="project" value="UniProtKB-KW"/>
</dbReference>
<dbReference type="CDD" id="cd01189">
    <property type="entry name" value="INT_ICEBs1_C_like"/>
    <property type="match status" value="1"/>
</dbReference>
<dbReference type="Pfam" id="PF14657">
    <property type="entry name" value="Arm-DNA-bind_4"/>
    <property type="match status" value="1"/>
</dbReference>
<dbReference type="InterPro" id="IPR013762">
    <property type="entry name" value="Integrase-like_cat_sf"/>
</dbReference>
<sequence length="365" mass="42705">MSIREVKSKKAKKGVTYRVYFDYKDKYGRPQHYSKSGFVKKTDAQNHERLIYSKIVDGSLINIKKTFGDVWEEYIETDPHTSLTTKQIRSSYYNKHIRPQFEDADITLLDYTIIQNFVAEKGKELSKSTVENIVKVFSGVFKFAYNRNYIDRLPYARLKITGKAKNDLFKKKTVAENEFKELLSVVDKNRSIRYRSYKIVFMLGYYMGLRLSEALALEKNDVDFENERVMITKNIFKNNETKELEIKETKTPASCAIVPLPSLLVPILKAWFAENESNLVAPDNDMNLLDPQTVKTFLERYSKRTGVHISSHMFRHTFATRLWENKVDVKIAQRLLRHESYQTTLDVYTSLENENLNNVVNNVYS</sequence>
<dbReference type="InterPro" id="IPR002104">
    <property type="entry name" value="Integrase_catalytic"/>
</dbReference>
<dbReference type="PROSITE" id="PS51900">
    <property type="entry name" value="CB"/>
    <property type="match status" value="1"/>
</dbReference>
<dbReference type="Gene3D" id="1.10.150.130">
    <property type="match status" value="1"/>
</dbReference>
<evidence type="ECO:0000256" key="9">
    <source>
        <dbReference type="PROSITE-ProRule" id="PRU01248"/>
    </source>
</evidence>
<dbReference type="InterPro" id="IPR028259">
    <property type="entry name" value="AP2-like_int_N"/>
</dbReference>
<keyword evidence="3" id="KW-0808">Transferase</keyword>
<dbReference type="GO" id="GO:0075713">
    <property type="term" value="P:establishment of integrated proviral latency"/>
    <property type="evidence" value="ECO:0007669"/>
    <property type="project" value="UniProtKB-KW"/>
</dbReference>
<keyword evidence="7" id="KW-0233">DNA recombination</keyword>
<comment type="similarity">
    <text evidence="1">Belongs to the 'phage' integrase family.</text>
</comment>
<dbReference type="GO" id="GO:0015074">
    <property type="term" value="P:DNA integration"/>
    <property type="evidence" value="ECO:0007669"/>
    <property type="project" value="UniProtKB-KW"/>
</dbReference>
<dbReference type="InterPro" id="IPR050090">
    <property type="entry name" value="Tyrosine_recombinase_XerCD"/>
</dbReference>
<keyword evidence="8" id="KW-1160">Virus entry into host cell</keyword>
<protein>
    <recommendedName>
        <fullName evidence="2">Integrase</fullName>
    </recommendedName>
</protein>
<evidence type="ECO:0000256" key="6">
    <source>
        <dbReference type="ARBA" id="ARBA00023125"/>
    </source>
</evidence>
<dbReference type="EMBL" id="BK032797">
    <property type="protein sequence ID" value="DAF60769.1"/>
    <property type="molecule type" value="Genomic_DNA"/>
</dbReference>
<keyword evidence="8" id="KW-1179">Viral genome integration</keyword>
<keyword evidence="4" id="KW-0378">Hydrolase</keyword>
<dbReference type="InterPro" id="IPR044068">
    <property type="entry name" value="CB"/>
</dbReference>
<dbReference type="SUPFAM" id="SSF56349">
    <property type="entry name" value="DNA breaking-rejoining enzymes"/>
    <property type="match status" value="1"/>
</dbReference>